<organism evidence="1 2">
    <name type="scientific">Nocardia thailandica</name>
    <dbReference type="NCBI Taxonomy" id="257275"/>
    <lineage>
        <taxon>Bacteria</taxon>
        <taxon>Bacillati</taxon>
        <taxon>Actinomycetota</taxon>
        <taxon>Actinomycetes</taxon>
        <taxon>Mycobacteriales</taxon>
        <taxon>Nocardiaceae</taxon>
        <taxon>Nocardia</taxon>
    </lineage>
</organism>
<keyword evidence="2" id="KW-1185">Reference proteome</keyword>
<protein>
    <submittedName>
        <fullName evidence="1">Uncharacterized protein</fullName>
    </submittedName>
</protein>
<dbReference type="EMBL" id="JBIAMX010000003">
    <property type="protein sequence ID" value="MFF0542788.1"/>
    <property type="molecule type" value="Genomic_DNA"/>
</dbReference>
<dbReference type="Proteomes" id="UP001601444">
    <property type="component" value="Unassembled WGS sequence"/>
</dbReference>
<name>A0ABW6PKJ4_9NOCA</name>
<comment type="caution">
    <text evidence="1">The sequence shown here is derived from an EMBL/GenBank/DDBJ whole genome shotgun (WGS) entry which is preliminary data.</text>
</comment>
<accession>A0ABW6PKJ4</accession>
<evidence type="ECO:0000313" key="2">
    <source>
        <dbReference type="Proteomes" id="UP001601444"/>
    </source>
</evidence>
<reference evidence="1 2" key="1">
    <citation type="submission" date="2024-10" db="EMBL/GenBank/DDBJ databases">
        <title>The Natural Products Discovery Center: Release of the First 8490 Sequenced Strains for Exploring Actinobacteria Biosynthetic Diversity.</title>
        <authorList>
            <person name="Kalkreuter E."/>
            <person name="Kautsar S.A."/>
            <person name="Yang D."/>
            <person name="Bader C.D."/>
            <person name="Teijaro C.N."/>
            <person name="Fluegel L."/>
            <person name="Davis C.M."/>
            <person name="Simpson J.R."/>
            <person name="Lauterbach L."/>
            <person name="Steele A.D."/>
            <person name="Gui C."/>
            <person name="Meng S."/>
            <person name="Li G."/>
            <person name="Viehrig K."/>
            <person name="Ye F."/>
            <person name="Su P."/>
            <person name="Kiefer A.F."/>
            <person name="Nichols A."/>
            <person name="Cepeda A.J."/>
            <person name="Yan W."/>
            <person name="Fan B."/>
            <person name="Jiang Y."/>
            <person name="Adhikari A."/>
            <person name="Zheng C.-J."/>
            <person name="Schuster L."/>
            <person name="Cowan T.M."/>
            <person name="Smanski M.J."/>
            <person name="Chevrette M.G."/>
            <person name="De Carvalho L.P.S."/>
            <person name="Shen B."/>
        </authorList>
    </citation>
    <scope>NUCLEOTIDE SEQUENCE [LARGE SCALE GENOMIC DNA]</scope>
    <source>
        <strain evidence="1 2">NPDC004045</strain>
    </source>
</reference>
<evidence type="ECO:0000313" key="1">
    <source>
        <dbReference type="EMBL" id="MFF0542788.1"/>
    </source>
</evidence>
<gene>
    <name evidence="1" type="ORF">ACFYTF_08110</name>
</gene>
<proteinExistence type="predicted"/>
<dbReference type="RefSeq" id="WP_387699541.1">
    <property type="nucleotide sequence ID" value="NZ_JBIAMX010000003.1"/>
</dbReference>
<sequence>MAVLVYFKKVRDDAGAVEYHFGPSRDELDSTVVIDKSNFAALPEHSDENYRTAAGPIALRARRAGEWPDVGVIAS</sequence>